<reference evidence="2" key="1">
    <citation type="submission" date="2023-02" db="EMBL/GenBank/DDBJ databases">
        <title>Streptococcus sp. Genome Sequencing and Assembly.</title>
        <authorList>
            <person name="Shore S.M."/>
            <person name="Nicholson T.L."/>
        </authorList>
    </citation>
    <scope>NUCLEOTIDE SEQUENCE</scope>
    <source>
        <strain evidence="2">29887</strain>
    </source>
</reference>
<dbReference type="AlphaFoldDB" id="A0AA96VMU1"/>
<sequence>MQKVERANLLPTRAENPYSKHIFILPFVISNDKGLEPQANVWGKISDMKDLPYLEEDRYCYAYEKFLNQEVHDAIRDYSRTYRYKGGERYYQVHCYRKEEDSSVAENDTHIQSYQLDINYILMRLIQDDAKDDTDSRIPARTGFLIIAADNYYYEDLESIRAINQYGRRIYDPFLTPVLYYRESPYDITLSDQSLTEVTSPIAEPRDDFSVGKVKVKSAIKDLFHSFFGQNILLFPQGFREKNDKQLLEINRILDDRMFVLSDYQLEKSDFDELSLAIRETSDPQFQKFCQASDGDGQLELVYNQQKRLYSYIYIDNGDSTCQSARAIVPLLQRSIYDRWLDYGTIYGVTQHSMIMLTTKGVPDFLLTYFYTEYLEMILFVLTQRVRILSFSSDAGERAKNSENTDAILQLQKRYVIFKNQFLLPELSSQEQAVELYQMMQENFFILSQKEILDDQITSLYEISQAESAVEEKKRDEKLNNVVLALTIFTIFTALGDFESSINVILSGVFEVSGVQDLTKVGLFGLSGSLLVKIVVVFLYILCIVRLIKASEVSYDYPKIFRDMLAYIFGWKRGKK</sequence>
<evidence type="ECO:0000313" key="2">
    <source>
        <dbReference type="EMBL" id="WNY50903.1"/>
    </source>
</evidence>
<keyword evidence="1" id="KW-0472">Membrane</keyword>
<name>A0AA96VMU1_9STRE</name>
<dbReference type="RefSeq" id="WP_248044825.1">
    <property type="nucleotide sequence ID" value="NZ_CP118735.1"/>
</dbReference>
<keyword evidence="1" id="KW-1133">Transmembrane helix</keyword>
<proteinExistence type="predicted"/>
<keyword evidence="1" id="KW-0812">Transmembrane</keyword>
<gene>
    <name evidence="2" type="ORF">PW252_10065</name>
</gene>
<feature type="transmembrane region" description="Helical" evidence="1">
    <location>
        <begin position="530"/>
        <end position="548"/>
    </location>
</feature>
<dbReference type="EMBL" id="CP118735">
    <property type="protein sequence ID" value="WNY50903.1"/>
    <property type="molecule type" value="Genomic_DNA"/>
</dbReference>
<feature type="transmembrane region" description="Helical" evidence="1">
    <location>
        <begin position="482"/>
        <end position="510"/>
    </location>
</feature>
<protein>
    <submittedName>
        <fullName evidence="2">Uncharacterized protein</fullName>
    </submittedName>
</protein>
<accession>A0AA96VMU1</accession>
<dbReference type="KEGG" id="sins:PW252_10065"/>
<evidence type="ECO:0000256" key="1">
    <source>
        <dbReference type="SAM" id="Phobius"/>
    </source>
</evidence>
<organism evidence="2">
    <name type="scientific">Streptococcus iners</name>
    <dbReference type="NCBI Taxonomy" id="3028084"/>
    <lineage>
        <taxon>Bacteria</taxon>
        <taxon>Bacillati</taxon>
        <taxon>Bacillota</taxon>
        <taxon>Bacilli</taxon>
        <taxon>Lactobacillales</taxon>
        <taxon>Streptococcaceae</taxon>
        <taxon>Streptococcus</taxon>
    </lineage>
</organism>